<sequence length="37" mass="4310">MIDIDQLLEATNSELDINEFNFHSIDIDTLLDKTADW</sequence>
<gene>
    <name evidence="1" type="ORF">JOC77_002538</name>
</gene>
<name>A0ABS2QIZ6_9BACI</name>
<accession>A0ABS2QIZ6</accession>
<dbReference type="EMBL" id="JAFBFI010000010">
    <property type="protein sequence ID" value="MBM7693099.1"/>
    <property type="molecule type" value="Genomic_DNA"/>
</dbReference>
<keyword evidence="2" id="KW-1185">Reference proteome</keyword>
<evidence type="ECO:0000313" key="1">
    <source>
        <dbReference type="EMBL" id="MBM7693099.1"/>
    </source>
</evidence>
<comment type="caution">
    <text evidence="1">The sequence shown here is derived from an EMBL/GenBank/DDBJ whole genome shotgun (WGS) entry which is preliminary data.</text>
</comment>
<organism evidence="1 2">
    <name type="scientific">Peribacillus deserti</name>
    <dbReference type="NCBI Taxonomy" id="673318"/>
    <lineage>
        <taxon>Bacteria</taxon>
        <taxon>Bacillati</taxon>
        <taxon>Bacillota</taxon>
        <taxon>Bacilli</taxon>
        <taxon>Bacillales</taxon>
        <taxon>Bacillaceae</taxon>
        <taxon>Peribacillus</taxon>
    </lineage>
</organism>
<dbReference type="Proteomes" id="UP000823486">
    <property type="component" value="Unassembled WGS sequence"/>
</dbReference>
<evidence type="ECO:0000313" key="2">
    <source>
        <dbReference type="Proteomes" id="UP000823486"/>
    </source>
</evidence>
<reference evidence="1 2" key="1">
    <citation type="submission" date="2021-01" db="EMBL/GenBank/DDBJ databases">
        <title>Genomic Encyclopedia of Type Strains, Phase IV (KMG-IV): sequencing the most valuable type-strain genomes for metagenomic binning, comparative biology and taxonomic classification.</title>
        <authorList>
            <person name="Goeker M."/>
        </authorList>
    </citation>
    <scope>NUCLEOTIDE SEQUENCE [LARGE SCALE GENOMIC DNA]</scope>
    <source>
        <strain evidence="1 2">DSM 105482</strain>
    </source>
</reference>
<protein>
    <submittedName>
        <fullName evidence="1">Uncharacterized protein</fullName>
    </submittedName>
</protein>
<proteinExistence type="predicted"/>